<evidence type="ECO:0000313" key="3">
    <source>
        <dbReference type="Proteomes" id="UP000613266"/>
    </source>
</evidence>
<organism evidence="2 3">
    <name type="scientific">Inhella proteolytica</name>
    <dbReference type="NCBI Taxonomy" id="2795029"/>
    <lineage>
        <taxon>Bacteria</taxon>
        <taxon>Pseudomonadati</taxon>
        <taxon>Pseudomonadota</taxon>
        <taxon>Betaproteobacteria</taxon>
        <taxon>Burkholderiales</taxon>
        <taxon>Sphaerotilaceae</taxon>
        <taxon>Inhella</taxon>
    </lineage>
</organism>
<evidence type="ECO:0000256" key="1">
    <source>
        <dbReference type="SAM" id="SignalP"/>
    </source>
</evidence>
<dbReference type="AlphaFoldDB" id="A0A931NDU0"/>
<feature type="chain" id="PRO_5036828883" description="DUF3108 domain-containing protein" evidence="1">
    <location>
        <begin position="30"/>
        <end position="283"/>
    </location>
</feature>
<evidence type="ECO:0000313" key="2">
    <source>
        <dbReference type="EMBL" id="MBH9576992.1"/>
    </source>
</evidence>
<accession>A0A931NDU0</accession>
<dbReference type="RefSeq" id="WP_198110705.1">
    <property type="nucleotide sequence ID" value="NZ_JAEDAK010000005.1"/>
</dbReference>
<comment type="caution">
    <text evidence="2">The sequence shown here is derived from an EMBL/GenBank/DDBJ whole genome shotgun (WGS) entry which is preliminary data.</text>
</comment>
<proteinExistence type="predicted"/>
<dbReference type="Proteomes" id="UP000613266">
    <property type="component" value="Unassembled WGS sequence"/>
</dbReference>
<gene>
    <name evidence="2" type="ORF">I7X39_08750</name>
</gene>
<name>A0A931NDU0_9BURK</name>
<keyword evidence="1" id="KW-0732">Signal</keyword>
<evidence type="ECO:0008006" key="4">
    <source>
        <dbReference type="Google" id="ProtNLM"/>
    </source>
</evidence>
<protein>
    <recommendedName>
        <fullName evidence="4">DUF3108 domain-containing protein</fullName>
    </recommendedName>
</protein>
<reference evidence="2" key="1">
    <citation type="submission" date="2020-12" db="EMBL/GenBank/DDBJ databases">
        <title>The genome sequence of Inhella sp. 1Y17.</title>
        <authorList>
            <person name="Liu Y."/>
        </authorList>
    </citation>
    <scope>NUCLEOTIDE SEQUENCE</scope>
    <source>
        <strain evidence="2">1Y17</strain>
    </source>
</reference>
<sequence length="283" mass="30597">MTCITPRGHRRHALQLAALLALPLAQAQAQVPAVPEHALAEASLRAGWSGHELNLQIEAVEGPAAATQPRQGVIVRRYLSAQQWSATGVGGPNHQTSSGSYRLRPAGPQTVIEQSTDASGQLSQLRYQFETTHSGRWLWDLPNGQARLSGRFTRVASNAPADQQLAPVTIAGLHVPLIIKSASSTQLPAGSYPSAGLVLQSYAVDGTLVFQGFGPGNLNSKGTYRYRKVSANTAVEETVQTSDFFTLPYTMVYTFRTPNSGSWYQDFGNGLIRFNGTFDTFPR</sequence>
<keyword evidence="3" id="KW-1185">Reference proteome</keyword>
<feature type="signal peptide" evidence="1">
    <location>
        <begin position="1"/>
        <end position="29"/>
    </location>
</feature>
<dbReference type="InterPro" id="IPR006311">
    <property type="entry name" value="TAT_signal"/>
</dbReference>
<dbReference type="PROSITE" id="PS51318">
    <property type="entry name" value="TAT"/>
    <property type="match status" value="1"/>
</dbReference>
<dbReference type="EMBL" id="JAEDAK010000005">
    <property type="protein sequence ID" value="MBH9576992.1"/>
    <property type="molecule type" value="Genomic_DNA"/>
</dbReference>